<protein>
    <submittedName>
        <fullName evidence="1">Uncharacterized protein</fullName>
    </submittedName>
</protein>
<keyword evidence="2" id="KW-1185">Reference proteome</keyword>
<proteinExistence type="predicted"/>
<dbReference type="Proteomes" id="UP001148203">
    <property type="component" value="Unassembled WGS sequence"/>
</dbReference>
<name>A0ABT5NTK0_9PSED</name>
<evidence type="ECO:0000313" key="2">
    <source>
        <dbReference type="Proteomes" id="UP001148203"/>
    </source>
</evidence>
<sequence>MANYSLDQLTQHLQGKSVTLGWDALVFMNRTKVNTLLEQQYVERFSSEGFSPPVSATVKVSRDGLNVVELSGLMLSQPRLSFEKASLRNSRVTATMEIVAGTVSYLRLGDHQAPATVLSSYRIGGGERKYVTMDVDLAKSQGAVSDEGKVIVDIADGFNGRCDLVEDVYGQEALGAFFKDLFMAQPAEERVYVLGMLDLQDAYDLAPNTFMIRTMATVPGAQVLSDDYGEGAVVLFVNCKGNSQPGGDDPIEGSLDYLIPNDRDDAGRAIYSGALVVASRVMFDWYIKFAVENKVGSGLKFAIKDESNYLARELKADNGYLRIEDIFKAWANVDVKPVYYTLNNQEPLELRFTSGDPSLGVFSKEGELRVEWAGARDNKFRYVRDYIIQKKESYHNVGVEYSMRRVMRPQVGADNSVTFVVGTGDKTDIQLALADLPKNPLKNCGELIREKYTSQMVGGFDRFTGIVLPSINVLSISDILFPGQHVLQLSEARFPGDLLLVGQIDPRETTFTLEPLLPLVRSGDQQTFTLRQLGLNAAAVTWQVRGIDGKPALGSISQNGEYAAPNIAFLDGEALREVVTASYTDEQTGKAVSASAMVTVLLQGVEVTPSLSLANIAKPGPIPLKAHSLKGGAYRWTLLGQGNGTLQVNGDQAIYTPPEMIPAGEVRTVLIEVIDGAGEKTVATVLVRNGNFNLNIEPAVHPGIGPTGRVLLKAGVGQNRVEAPEYYDWSVVAGPGSVSASGVFTAPAKIDAPFSVVMAKEGRAVAGYSVIRLAEHARVSKWVALEVFDFEVLPSQSPMVYANGLQQAEVVVRIKAIDLDGEEVSLSPEELDRVHLVSADQHVPLHRAGMSGVPVGGDWHYSIAPNGYDRFPQGRATEAENSPREVQPLAFLVQCHNVANLKIAAALYSDSAGWIFTNSAQSGSPKVIELIAVRPPVGGASGGNQFTFGDNYPPYERVVGGANNDNDLNTLDYYYLKLLINGVQTAIRDVLFKKNAAMVMWESNTKNEDVHSIVGYALPGESVHHVTRALLRNLNDDSPLPSATIKPGYAPDGSLLLSLQRREYLLYDTYLRREFDQALQLVVVDRFGNKHELSVAFDTRDALRIIV</sequence>
<evidence type="ECO:0000313" key="1">
    <source>
        <dbReference type="EMBL" id="MDD0991494.1"/>
    </source>
</evidence>
<dbReference type="EMBL" id="JAMDGY010000029">
    <property type="protein sequence ID" value="MDD0991494.1"/>
    <property type="molecule type" value="Genomic_DNA"/>
</dbReference>
<dbReference type="RefSeq" id="WP_273925290.1">
    <property type="nucleotide sequence ID" value="NZ_JAMDGY010000029.1"/>
</dbReference>
<accession>A0ABT5NTK0</accession>
<gene>
    <name evidence="1" type="ORF">M5G11_13190</name>
</gene>
<comment type="caution">
    <text evidence="1">The sequence shown here is derived from an EMBL/GenBank/DDBJ whole genome shotgun (WGS) entry which is preliminary data.</text>
</comment>
<organism evidence="1 2">
    <name type="scientific">Pseudomonas fontis</name>
    <dbReference type="NCBI Taxonomy" id="2942633"/>
    <lineage>
        <taxon>Bacteria</taxon>
        <taxon>Pseudomonadati</taxon>
        <taxon>Pseudomonadota</taxon>
        <taxon>Gammaproteobacteria</taxon>
        <taxon>Pseudomonadales</taxon>
        <taxon>Pseudomonadaceae</taxon>
        <taxon>Pseudomonas</taxon>
    </lineage>
</organism>
<reference evidence="1 2" key="1">
    <citation type="submission" date="2022-05" db="EMBL/GenBank/DDBJ databases">
        <title>Novel Pseudomonas spp. Isolated from a Rainbow Trout Aquaculture Facility.</title>
        <authorList>
            <person name="Testerman T."/>
            <person name="Graf J."/>
        </authorList>
    </citation>
    <scope>NUCLEOTIDE SEQUENCE [LARGE SCALE GENOMIC DNA]</scope>
    <source>
        <strain evidence="1 2">ID681</strain>
    </source>
</reference>